<keyword evidence="2" id="KW-1133">Transmembrane helix</keyword>
<feature type="transmembrane region" description="Helical" evidence="2">
    <location>
        <begin position="21"/>
        <end position="40"/>
    </location>
</feature>
<dbReference type="SUPFAM" id="SSF53649">
    <property type="entry name" value="Alkaline phosphatase-like"/>
    <property type="match status" value="1"/>
</dbReference>
<reference evidence="3" key="1">
    <citation type="journal article" date="2013" name="Genetics">
        <title>The draft genome and transcriptome of Panagrellus redivivus are shaped by the harsh demands of a free-living lifestyle.</title>
        <authorList>
            <person name="Srinivasan J."/>
            <person name="Dillman A.R."/>
            <person name="Macchietto M.G."/>
            <person name="Heikkinen L."/>
            <person name="Lakso M."/>
            <person name="Fracchia K.M."/>
            <person name="Antoshechkin I."/>
            <person name="Mortazavi A."/>
            <person name="Wong G."/>
            <person name="Sternberg P.W."/>
        </authorList>
    </citation>
    <scope>NUCLEOTIDE SEQUENCE [LARGE SCALE GENOMIC DNA]</scope>
    <source>
        <strain evidence="3">MT8872</strain>
    </source>
</reference>
<dbReference type="PANTHER" id="PTHR10974:SF1">
    <property type="entry name" value="FI08016P-RELATED"/>
    <property type="match status" value="1"/>
</dbReference>
<dbReference type="FunFam" id="3.40.720.10:FF:000017">
    <property type="entry name" value="Predicted protein"/>
    <property type="match status" value="1"/>
</dbReference>
<dbReference type="Gene3D" id="3.40.720.10">
    <property type="entry name" value="Alkaline Phosphatase, subunit A"/>
    <property type="match status" value="1"/>
</dbReference>
<dbReference type="InterPro" id="IPR017850">
    <property type="entry name" value="Alkaline_phosphatase_core_sf"/>
</dbReference>
<keyword evidence="3" id="KW-1185">Reference proteome</keyword>
<sequence length="698" mass="78767">MRSHQQQWPSLLRLFLLRFRCSLKSVIISIICSGLLIVYYQSTIRGLSDHNLKGSSVHGQDKILTDGLSKSVLSETSPSSKGYKIVVLNIDPKNPDANSKLSSKNQETSCNLPKLSKSSPEIEKSYKKPLPLRCERYPEHWLYLDAKKIPQLTDYAKSFDQSQLTCSAAYFYRETDNSLIWKHIPKLEIGTTALTDGDFISVNCTLGTKKWKHLFMQLSPIPSVIEASKSAKRSSKWSGLSVYWFSFDSLSQQAFRRLLPKTIDYLENVMGSVVMNGYNIVGDGTPQAFIPILTGKTELELPLTRKRYPEANYVDVYPWVWKNLSEAGYVTLYAEDAAAVGTFTYRLKGFNKQPTDHYTRTFFVESEKFFKKPQCFGRETQFDVWARYGADFLKSYPKDVPKFAVFHHGALSHDSATLVTTADDAIAAHFKELHEGGFFDDTVVFVGADHGHRFAAMRETQQGQLEERLPFLGVYLPSKFRSTDNGKAVYANLKANADRLTSPFDIYATLLDVLELPEDLTTNQDPKSRSMSLFRPIPKDRTCEQAGIEPHWCTCLSWQASEAADSALLAGALIETINNYTKESRKLCAEIKLDKIVESKRLVADEKVLKYGGVKDADGFVPDFKGNAKMTAATYMLTFTTTPGNARYEATVLYDSKNKEITIDMLSISHVNKYGLTPHCIIDTNYFLAAYCVCYDKI</sequence>
<dbReference type="GO" id="GO:0005615">
    <property type="term" value="C:extracellular space"/>
    <property type="evidence" value="ECO:0007669"/>
    <property type="project" value="TreeGrafter"/>
</dbReference>
<proteinExistence type="predicted"/>
<evidence type="ECO:0000313" key="4">
    <source>
        <dbReference type="WBParaSite" id="Pan_g23871.t1"/>
    </source>
</evidence>
<dbReference type="AlphaFoldDB" id="A0A7E4VT59"/>
<evidence type="ECO:0000256" key="2">
    <source>
        <dbReference type="SAM" id="Phobius"/>
    </source>
</evidence>
<reference evidence="4" key="2">
    <citation type="submission" date="2020-10" db="UniProtKB">
        <authorList>
            <consortium name="WormBaseParasite"/>
        </authorList>
    </citation>
    <scope>IDENTIFICATION</scope>
</reference>
<keyword evidence="2" id="KW-0812">Transmembrane</keyword>
<name>A0A7E4VT59_PANRE</name>
<dbReference type="InterPro" id="IPR004245">
    <property type="entry name" value="DUF229"/>
</dbReference>
<accession>A0A7E4VT59</accession>
<dbReference type="Pfam" id="PF02995">
    <property type="entry name" value="DUF229"/>
    <property type="match status" value="1"/>
</dbReference>
<keyword evidence="2" id="KW-0472">Membrane</keyword>
<feature type="region of interest" description="Disordered" evidence="1">
    <location>
        <begin position="96"/>
        <end position="116"/>
    </location>
</feature>
<evidence type="ECO:0000313" key="3">
    <source>
        <dbReference type="Proteomes" id="UP000492821"/>
    </source>
</evidence>
<dbReference type="Proteomes" id="UP000492821">
    <property type="component" value="Unassembled WGS sequence"/>
</dbReference>
<dbReference type="WBParaSite" id="Pan_g23871.t1">
    <property type="protein sequence ID" value="Pan_g23871.t1"/>
    <property type="gene ID" value="Pan_g23871"/>
</dbReference>
<organism evidence="3 4">
    <name type="scientific">Panagrellus redivivus</name>
    <name type="common">Microworm</name>
    <dbReference type="NCBI Taxonomy" id="6233"/>
    <lineage>
        <taxon>Eukaryota</taxon>
        <taxon>Metazoa</taxon>
        <taxon>Ecdysozoa</taxon>
        <taxon>Nematoda</taxon>
        <taxon>Chromadorea</taxon>
        <taxon>Rhabditida</taxon>
        <taxon>Tylenchina</taxon>
        <taxon>Panagrolaimomorpha</taxon>
        <taxon>Panagrolaimoidea</taxon>
        <taxon>Panagrolaimidae</taxon>
        <taxon>Panagrellus</taxon>
    </lineage>
</organism>
<dbReference type="CDD" id="cd16021">
    <property type="entry name" value="ALP_like"/>
    <property type="match status" value="1"/>
</dbReference>
<evidence type="ECO:0000256" key="1">
    <source>
        <dbReference type="SAM" id="MobiDB-lite"/>
    </source>
</evidence>
<dbReference type="PANTHER" id="PTHR10974">
    <property type="entry name" value="FI08016P-RELATED"/>
    <property type="match status" value="1"/>
</dbReference>
<protein>
    <submittedName>
        <fullName evidence="4">Uncharacterized protein</fullName>
    </submittedName>
</protein>